<organism evidence="2 3">
    <name type="scientific">Pseudomonas putida</name>
    <name type="common">Arthrobacter siderocapsulatus</name>
    <dbReference type="NCBI Taxonomy" id="303"/>
    <lineage>
        <taxon>Bacteria</taxon>
        <taxon>Pseudomonadati</taxon>
        <taxon>Pseudomonadota</taxon>
        <taxon>Gammaproteobacteria</taxon>
        <taxon>Pseudomonadales</taxon>
        <taxon>Pseudomonadaceae</taxon>
        <taxon>Pseudomonas</taxon>
    </lineage>
</organism>
<evidence type="ECO:0000259" key="1">
    <source>
        <dbReference type="PROSITE" id="PS50943"/>
    </source>
</evidence>
<dbReference type="InterPro" id="IPR001387">
    <property type="entry name" value="Cro/C1-type_HTH"/>
</dbReference>
<gene>
    <name evidence="2" type="ORF">B7H17_25860</name>
</gene>
<dbReference type="RefSeq" id="WP_084859181.1">
    <property type="nucleotide sequence ID" value="NZ_JAOTEI010000013.1"/>
</dbReference>
<dbReference type="AlphaFoldDB" id="A0A1X0ZM45"/>
<sequence>MSKTCIAAILNRLKLIAGCTTDIELARTLGISPQTLSSWKVRGSIPYSLCVALAEQHDLSLDWLLLGDGNQARTPAAPQAETSMSGWEADLLVQLKELSDLDLQTIRATVQDKLRIYQLERRLEELASRPDSH</sequence>
<dbReference type="GO" id="GO:0045892">
    <property type="term" value="P:negative regulation of DNA-templated transcription"/>
    <property type="evidence" value="ECO:0007669"/>
    <property type="project" value="InterPro"/>
</dbReference>
<evidence type="ECO:0000313" key="2">
    <source>
        <dbReference type="EMBL" id="ORL58298.1"/>
    </source>
</evidence>
<dbReference type="SUPFAM" id="SSF47413">
    <property type="entry name" value="lambda repressor-like DNA-binding domains"/>
    <property type="match status" value="1"/>
</dbReference>
<dbReference type="OrthoDB" id="7012374at2"/>
<name>A0A1X0ZM45_PSEPU</name>
<dbReference type="InterPro" id="IPR010982">
    <property type="entry name" value="Lambda_DNA-bd_dom_sf"/>
</dbReference>
<accession>A0A1X0ZM45</accession>
<dbReference type="EMBL" id="NBWC01000052">
    <property type="protein sequence ID" value="ORL58298.1"/>
    <property type="molecule type" value="Genomic_DNA"/>
</dbReference>
<protein>
    <submittedName>
        <fullName evidence="2">Transcriptional regulator</fullName>
    </submittedName>
</protein>
<dbReference type="Pfam" id="PF07022">
    <property type="entry name" value="Phage_CI_repr"/>
    <property type="match status" value="1"/>
</dbReference>
<dbReference type="Gene3D" id="1.10.260.40">
    <property type="entry name" value="lambda repressor-like DNA-binding domains"/>
    <property type="match status" value="1"/>
</dbReference>
<feature type="domain" description="HTH cro/C1-type" evidence="1">
    <location>
        <begin position="24"/>
        <end position="64"/>
    </location>
</feature>
<dbReference type="InterPro" id="IPR010744">
    <property type="entry name" value="Phage_CI_N"/>
</dbReference>
<dbReference type="GO" id="GO:0003677">
    <property type="term" value="F:DNA binding"/>
    <property type="evidence" value="ECO:0007669"/>
    <property type="project" value="InterPro"/>
</dbReference>
<dbReference type="PROSITE" id="PS50943">
    <property type="entry name" value="HTH_CROC1"/>
    <property type="match status" value="1"/>
</dbReference>
<evidence type="ECO:0000313" key="3">
    <source>
        <dbReference type="Proteomes" id="UP000193675"/>
    </source>
</evidence>
<proteinExistence type="predicted"/>
<comment type="caution">
    <text evidence="2">The sequence shown here is derived from an EMBL/GenBank/DDBJ whole genome shotgun (WGS) entry which is preliminary data.</text>
</comment>
<reference evidence="2 3" key="1">
    <citation type="submission" date="2017-04" db="EMBL/GenBank/DDBJ databases">
        <title>Presence of VIM-2 positive Pseudomonas species in chickens and their surrounding environment.</title>
        <authorList>
            <person name="Zhang R."/>
        </authorList>
    </citation>
    <scope>NUCLEOTIDE SEQUENCE [LARGE SCALE GENOMIC DNA]</scope>
    <source>
        <strain evidence="2 3">DZ-C18</strain>
    </source>
</reference>
<dbReference type="Proteomes" id="UP000193675">
    <property type="component" value="Unassembled WGS sequence"/>
</dbReference>